<organism evidence="2 3">
    <name type="scientific">Perkinsus chesapeaki</name>
    <name type="common">Clam parasite</name>
    <name type="synonym">Perkinsus andrewsi</name>
    <dbReference type="NCBI Taxonomy" id="330153"/>
    <lineage>
        <taxon>Eukaryota</taxon>
        <taxon>Sar</taxon>
        <taxon>Alveolata</taxon>
        <taxon>Perkinsozoa</taxon>
        <taxon>Perkinsea</taxon>
        <taxon>Perkinsida</taxon>
        <taxon>Perkinsidae</taxon>
        <taxon>Perkinsus</taxon>
    </lineage>
</organism>
<protein>
    <submittedName>
        <fullName evidence="2">Uncharacterized protein</fullName>
    </submittedName>
</protein>
<dbReference type="Proteomes" id="UP000591131">
    <property type="component" value="Unassembled WGS sequence"/>
</dbReference>
<proteinExistence type="predicted"/>
<name>A0A7J6LC89_PERCH</name>
<comment type="caution">
    <text evidence="2">The sequence shown here is derived from an EMBL/GenBank/DDBJ whole genome shotgun (WGS) entry which is preliminary data.</text>
</comment>
<evidence type="ECO:0000313" key="3">
    <source>
        <dbReference type="Proteomes" id="UP000591131"/>
    </source>
</evidence>
<reference evidence="2 3" key="1">
    <citation type="submission" date="2020-04" db="EMBL/GenBank/DDBJ databases">
        <title>Perkinsus chesapeaki whole genome sequence.</title>
        <authorList>
            <person name="Bogema D.R."/>
        </authorList>
    </citation>
    <scope>NUCLEOTIDE SEQUENCE [LARGE SCALE GENOMIC DNA]</scope>
    <source>
        <strain evidence="2">ATCC PRA-425</strain>
    </source>
</reference>
<feature type="compositionally biased region" description="Low complexity" evidence="1">
    <location>
        <begin position="130"/>
        <end position="140"/>
    </location>
</feature>
<evidence type="ECO:0000313" key="2">
    <source>
        <dbReference type="EMBL" id="KAF4656877.1"/>
    </source>
</evidence>
<feature type="region of interest" description="Disordered" evidence="1">
    <location>
        <begin position="123"/>
        <end position="143"/>
    </location>
</feature>
<dbReference type="AlphaFoldDB" id="A0A7J6LC89"/>
<evidence type="ECO:0000256" key="1">
    <source>
        <dbReference type="SAM" id="MobiDB-lite"/>
    </source>
</evidence>
<gene>
    <name evidence="2" type="ORF">FOL47_008710</name>
</gene>
<dbReference type="EMBL" id="JAAPAO010000572">
    <property type="protein sequence ID" value="KAF4656877.1"/>
    <property type="molecule type" value="Genomic_DNA"/>
</dbReference>
<keyword evidence="3" id="KW-1185">Reference proteome</keyword>
<sequence>MNEMELIASHVMIDTDNATDLEMMIEALKPQYKGREFISFYWTRRIEQYVRGYHPIRSSFFSALRQCVFTISRGDEELALSAIRSTGVPTDIEESDSDTESIWFGTEGTDELDIGETLGAEAEADVEPTQPSSSSQQDASRISDLRRQSIKFRESIFKTQSPLSNTRSATLFRQLDAKYQFLDAADRAVRIWAEFELQRNVDATATSSRAGA</sequence>
<accession>A0A7J6LC89</accession>